<evidence type="ECO:0000313" key="2">
    <source>
        <dbReference type="Proteomes" id="UP000481417"/>
    </source>
</evidence>
<dbReference type="GO" id="GO:0008233">
    <property type="term" value="F:peptidase activity"/>
    <property type="evidence" value="ECO:0007669"/>
    <property type="project" value="UniProtKB-KW"/>
</dbReference>
<comment type="caution">
    <text evidence="1">The sequence shown here is derived from an EMBL/GenBank/DDBJ whole genome shotgun (WGS) entry which is preliminary data.</text>
</comment>
<name>A0A6L6HV11_9RHOB</name>
<accession>A0A6L6HV11</accession>
<organism evidence="1 2">
    <name type="scientific">Paracoccus lichenicola</name>
    <dbReference type="NCBI Taxonomy" id="2665644"/>
    <lineage>
        <taxon>Bacteria</taxon>
        <taxon>Pseudomonadati</taxon>
        <taxon>Pseudomonadota</taxon>
        <taxon>Alphaproteobacteria</taxon>
        <taxon>Rhodobacterales</taxon>
        <taxon>Paracoccaceae</taxon>
        <taxon>Paracoccus</taxon>
    </lineage>
</organism>
<dbReference type="RefSeq" id="WP_154766141.1">
    <property type="nucleotide sequence ID" value="NZ_WMBT01000028.1"/>
</dbReference>
<keyword evidence="1" id="KW-0378">Hydrolase</keyword>
<dbReference type="Proteomes" id="UP000481417">
    <property type="component" value="Unassembled WGS sequence"/>
</dbReference>
<evidence type="ECO:0000313" key="1">
    <source>
        <dbReference type="EMBL" id="MTE02091.1"/>
    </source>
</evidence>
<dbReference type="AlphaFoldDB" id="A0A6L6HV11"/>
<dbReference type="GO" id="GO:0006508">
    <property type="term" value="P:proteolysis"/>
    <property type="evidence" value="ECO:0007669"/>
    <property type="project" value="UniProtKB-KW"/>
</dbReference>
<dbReference type="Pfam" id="PF20339">
    <property type="entry name" value="DUF6634"/>
    <property type="match status" value="1"/>
</dbReference>
<keyword evidence="1" id="KW-0645">Protease</keyword>
<dbReference type="InterPro" id="IPR046574">
    <property type="entry name" value="DUF6634"/>
</dbReference>
<gene>
    <name evidence="1" type="ORF">GIY56_17515</name>
</gene>
<proteinExistence type="predicted"/>
<sequence>MTGDDPFWLEQILAAIDEAQAGPTAEDLAAAPLLDPWHPILTLDVAPLLMGHVSGHPILGTTRITTSRLITLDPGDRWARTCSRWYRLGRPIGQPVADPEGMRSRTPTRGDMARLALDVARLGCLPVSNRALLDRLMASFVAQLRAHWVKAAAERAARH</sequence>
<protein>
    <submittedName>
        <fullName evidence="1">ATP-dependent Lon protease</fullName>
    </submittedName>
</protein>
<keyword evidence="2" id="KW-1185">Reference proteome</keyword>
<reference evidence="1 2" key="1">
    <citation type="submission" date="2019-11" db="EMBL/GenBank/DDBJ databases">
        <authorList>
            <person name="Lang L."/>
        </authorList>
    </citation>
    <scope>NUCLEOTIDE SEQUENCE [LARGE SCALE GENOMIC DNA]</scope>
    <source>
        <strain evidence="1 2">YIM 132242</strain>
    </source>
</reference>
<dbReference type="EMBL" id="WMBT01000028">
    <property type="protein sequence ID" value="MTE02091.1"/>
    <property type="molecule type" value="Genomic_DNA"/>
</dbReference>